<evidence type="ECO:0000259" key="2">
    <source>
        <dbReference type="Pfam" id="PF13960"/>
    </source>
</evidence>
<comment type="caution">
    <text evidence="4">The sequence shown here is derived from an EMBL/GenBank/DDBJ whole genome shotgun (WGS) entry which is preliminary data.</text>
</comment>
<feature type="domain" description="Transposase-associated" evidence="3">
    <location>
        <begin position="3"/>
        <end position="75"/>
    </location>
</feature>
<organism evidence="4">
    <name type="scientific">Salvia splendens</name>
    <name type="common">Scarlet sage</name>
    <dbReference type="NCBI Taxonomy" id="180675"/>
    <lineage>
        <taxon>Eukaryota</taxon>
        <taxon>Viridiplantae</taxon>
        <taxon>Streptophyta</taxon>
        <taxon>Embryophyta</taxon>
        <taxon>Tracheophyta</taxon>
        <taxon>Spermatophyta</taxon>
        <taxon>Magnoliopsida</taxon>
        <taxon>eudicotyledons</taxon>
        <taxon>Gunneridae</taxon>
        <taxon>Pentapetalae</taxon>
        <taxon>asterids</taxon>
        <taxon>lamiids</taxon>
        <taxon>Lamiales</taxon>
        <taxon>Lamiaceae</taxon>
        <taxon>Nepetoideae</taxon>
        <taxon>Mentheae</taxon>
        <taxon>Salviinae</taxon>
        <taxon>Salvia</taxon>
        <taxon>Salvia subgen. Calosphace</taxon>
        <taxon>core Calosphace</taxon>
    </lineage>
</organism>
<dbReference type="EMBL" id="PNBA02000008">
    <property type="protein sequence ID" value="KAG6416168.1"/>
    <property type="molecule type" value="Genomic_DNA"/>
</dbReference>
<dbReference type="InterPro" id="IPR029480">
    <property type="entry name" value="Transpos_assoc"/>
</dbReference>
<gene>
    <name evidence="4" type="ORF">SASPL_123592</name>
</gene>
<dbReference type="PANTHER" id="PTHR10775">
    <property type="entry name" value="OS08G0208400 PROTEIN"/>
    <property type="match status" value="1"/>
</dbReference>
<evidence type="ECO:0000259" key="3">
    <source>
        <dbReference type="Pfam" id="PF13963"/>
    </source>
</evidence>
<feature type="region of interest" description="Disordered" evidence="1">
    <location>
        <begin position="1102"/>
        <end position="1131"/>
    </location>
</feature>
<dbReference type="Proteomes" id="UP000298416">
    <property type="component" value="Unassembled WGS sequence"/>
</dbReference>
<evidence type="ECO:0000256" key="1">
    <source>
        <dbReference type="SAM" id="MobiDB-lite"/>
    </source>
</evidence>
<dbReference type="InterPro" id="IPR004252">
    <property type="entry name" value="Probable_transposase_24"/>
</dbReference>
<evidence type="ECO:0008006" key="6">
    <source>
        <dbReference type="Google" id="ProtNLM"/>
    </source>
</evidence>
<reference evidence="4" key="2">
    <citation type="submission" date="2020-08" db="EMBL/GenBank/DDBJ databases">
        <title>Plant Genome Project.</title>
        <authorList>
            <person name="Zhang R.-G."/>
        </authorList>
    </citation>
    <scope>NUCLEOTIDE SEQUENCE</scope>
    <source>
        <strain evidence="4">Huo1</strain>
        <tissue evidence="4">Leaf</tissue>
    </source>
</reference>
<feature type="compositionally biased region" description="Polar residues" evidence="1">
    <location>
        <begin position="1110"/>
        <end position="1124"/>
    </location>
</feature>
<dbReference type="InterPro" id="IPR025452">
    <property type="entry name" value="DUF4218"/>
</dbReference>
<evidence type="ECO:0000313" key="4">
    <source>
        <dbReference type="EMBL" id="KAG6416168.1"/>
    </source>
</evidence>
<accession>A0A8X8XLY3</accession>
<dbReference type="Pfam" id="PF13963">
    <property type="entry name" value="Transpos_assoc"/>
    <property type="match status" value="1"/>
</dbReference>
<proteinExistence type="predicted"/>
<evidence type="ECO:0000313" key="5">
    <source>
        <dbReference type="Proteomes" id="UP000298416"/>
    </source>
</evidence>
<protein>
    <recommendedName>
        <fullName evidence="6">Transposase-associated domain-containing protein</fullName>
    </recommendedName>
</protein>
<dbReference type="Pfam" id="PF02992">
    <property type="entry name" value="Transposase_21"/>
    <property type="match status" value="1"/>
</dbReference>
<dbReference type="AlphaFoldDB" id="A0A8X8XLY3"/>
<dbReference type="PANTHER" id="PTHR10775:SF182">
    <property type="entry name" value="TRANSPOSON, EN_SPM-LIKE, TRANSPOSASE-ASSOCIATED DOMAIN PROTEIN-RELATED"/>
    <property type="match status" value="1"/>
</dbReference>
<name>A0A8X8XLY3_SALSN</name>
<dbReference type="Pfam" id="PF03004">
    <property type="entry name" value="Transposase_24"/>
    <property type="match status" value="1"/>
</dbReference>
<keyword evidence="5" id="KW-1185">Reference proteome</keyword>
<feature type="domain" description="DUF4218" evidence="2">
    <location>
        <begin position="682"/>
        <end position="738"/>
    </location>
</feature>
<sequence length="1131" mass="129834">MDRSWMSKSRVTTEYQNGLHYFLDYAFHNASMHDKILCPCKRCRIRILVSRDDAFEHLTVDGFIPGYNQWIAHGELPSRLSSSGENQHNSLGDDDMRGLVHDAFGVPNEEGHTEEYTGAQMDVDYANGQAKEFYKLIDNSQQPLYEGCDKFSKLSFIIRLLHLKCIGSLNNKVFDMLLELLREAFPDAMVGLPKSYYEAEKLMKELGLGYEKIDACPNDCTLYWGENERKTSCDTCHQLRWRTSDKDPTGEKRKIAQKVLWYFPLKPRLQRLFMSTKTASHMRWHAENRTKDGCMRHPADSPAWNTFDRLHPNFARESRNVRLGLAADGINPFKNMSVSHNTWPVILFPYNLPPWMCMKEPYLMLSLLIPGPLAPGNNIDIYLQPLIADLKDLWEVGIETYDASKKQNFQLRASLLWTISDFPGYAYLSGWSTQGEFACPVCNKETHSLRLKHGGKYCYMGNRRFLPKDHEFRKNKRHFDGTFEYRQAPQQQSGNMVMDELKDFTIKFGKPVKGNQKLFGWKKKSIFFELPYWKDNVVRHNLDVMHTEKNVCESICGTLLDLDGKSKDNYKSRQDMEQMGIRPELHPIPKGSGKFYLPTAAFTMSRTEKTTFCQVLKNLKVPDGYASNIARCVQLKPPKLLGLKSHDYHVMMQQLLPIALRNTLSKTVRSPLIKLSQYFRELCSKVICPADVIRLEKDIAVVLCQLEKLFPPSFFDVMVHLTVHLATEVRLCGPVHYLMASKGRRSTSEGFTSRTAVGRRTCNMNMHQQASNTVRHSDHSHERVLPLPIGDMSVGTEQEQEIGDASGAKTRGPTYMTNIWGRPQNLPLISVEYNEFGQPIGGDHSKLTHFLSSIARSGMHCPLNVKNWHDMPKEKKDEMLEVVKLRFDVPIIAENWVLTSFGTKWRNWKHYLKTRYWADVPIEYIIHDRDDRVLEEQWIQLLSYWKTEDSKKTSKRNKNARAKKLMNQRTGKTSFARVKAKLTKEHGKCPSRVQLFSSCYVSQNGNSSTDVSSKLTEMTECSYQLPEGSDDAISPNDVFAQVMGKDKPGHVRKMGKGVCPSDIWNGTSKSTSNRLLMEYKEKNARLEAMLETQQRICASQVHKGPDVRNVSESSSLNPTSTEVDQVTPIEY</sequence>
<reference evidence="4" key="1">
    <citation type="submission" date="2018-01" db="EMBL/GenBank/DDBJ databases">
        <authorList>
            <person name="Mao J.F."/>
        </authorList>
    </citation>
    <scope>NUCLEOTIDE SEQUENCE</scope>
    <source>
        <strain evidence="4">Huo1</strain>
        <tissue evidence="4">Leaf</tissue>
    </source>
</reference>
<dbReference type="InterPro" id="IPR004242">
    <property type="entry name" value="Transposase_21"/>
</dbReference>
<dbReference type="Pfam" id="PF13960">
    <property type="entry name" value="DUF4218"/>
    <property type="match status" value="1"/>
</dbReference>